<evidence type="ECO:0000313" key="3">
    <source>
        <dbReference type="Proteomes" id="UP000249340"/>
    </source>
</evidence>
<keyword evidence="3" id="KW-1185">Reference proteome</keyword>
<feature type="transmembrane region" description="Helical" evidence="1">
    <location>
        <begin position="53"/>
        <end position="77"/>
    </location>
</feature>
<name>A0A345SSE4_9ACTN</name>
<keyword evidence="1" id="KW-1133">Transmembrane helix</keyword>
<organism evidence="2 3">
    <name type="scientific">Peterkaempfera bronchialis</name>
    <dbReference type="NCBI Taxonomy" id="2126346"/>
    <lineage>
        <taxon>Bacteria</taxon>
        <taxon>Bacillati</taxon>
        <taxon>Actinomycetota</taxon>
        <taxon>Actinomycetes</taxon>
        <taxon>Kitasatosporales</taxon>
        <taxon>Streptomycetaceae</taxon>
        <taxon>Peterkaempfera</taxon>
    </lineage>
</organism>
<feature type="transmembrane region" description="Helical" evidence="1">
    <location>
        <begin position="26"/>
        <end position="47"/>
    </location>
</feature>
<dbReference type="Proteomes" id="UP000249340">
    <property type="component" value="Chromosome"/>
</dbReference>
<dbReference type="OrthoDB" id="4316842at2"/>
<dbReference type="KEGG" id="stri:C7M71_003375"/>
<reference evidence="3" key="1">
    <citation type="submission" date="2018-07" db="EMBL/GenBank/DDBJ databases">
        <title>Streptacidiphilus bronchialis DSM 106435 chromosome.</title>
        <authorList>
            <person name="Batra D."/>
            <person name="Gulvik C.A."/>
        </authorList>
    </citation>
    <scope>NUCLEOTIDE SEQUENCE [LARGE SCALE GENOMIC DNA]</scope>
    <source>
        <strain evidence="3">DSM 106435</strain>
    </source>
</reference>
<dbReference type="AlphaFoldDB" id="A0A345SSE4"/>
<sequence>MGASALSRSLPVPPLWSGTAHNRHQWLLAGVGAACLALGVLVAVTVPDTDGPAAWVMTVAGCLAIGLLLLTGTLAFVHVHVRIDRDALEVRCGHVGLPRRRIPLADVVDASYQPCTPMHWGGWGYRYRQSHGAAVVVRKGPALVLELGGGRRFTVTVDDAEAAVTVLRGLLPTGPGPARPGTA</sequence>
<dbReference type="EMBL" id="CP031264">
    <property type="protein sequence ID" value="AXI76649.1"/>
    <property type="molecule type" value="Genomic_DNA"/>
</dbReference>
<evidence type="ECO:0008006" key="4">
    <source>
        <dbReference type="Google" id="ProtNLM"/>
    </source>
</evidence>
<protein>
    <recommendedName>
        <fullName evidence="4">Bacterial Pleckstrin homology domain-containing protein</fullName>
    </recommendedName>
</protein>
<keyword evidence="1" id="KW-0812">Transmembrane</keyword>
<keyword evidence="1" id="KW-0472">Membrane</keyword>
<evidence type="ECO:0000256" key="1">
    <source>
        <dbReference type="SAM" id="Phobius"/>
    </source>
</evidence>
<evidence type="ECO:0000313" key="2">
    <source>
        <dbReference type="EMBL" id="AXI76649.1"/>
    </source>
</evidence>
<gene>
    <name evidence="2" type="ORF">C7M71_003375</name>
</gene>
<proteinExistence type="predicted"/>
<accession>A0A345SSE4</accession>